<dbReference type="GO" id="GO:0004518">
    <property type="term" value="F:nuclease activity"/>
    <property type="evidence" value="ECO:0007669"/>
    <property type="project" value="UniProtKB-KW"/>
</dbReference>
<evidence type="ECO:0000256" key="7">
    <source>
        <dbReference type="ARBA" id="ARBA00023242"/>
    </source>
</evidence>
<comment type="cofactor">
    <cofactor evidence="1">
        <name>a divalent metal cation</name>
        <dbReference type="ChEBI" id="CHEBI:60240"/>
    </cofactor>
</comment>
<dbReference type="PANTHER" id="PTHR22930:SF269">
    <property type="entry name" value="NUCLEASE HARBI1-LIKE PROTEIN"/>
    <property type="match status" value="1"/>
</dbReference>
<comment type="caution">
    <text evidence="9">The sequence shown here is derived from an EMBL/GenBank/DDBJ whole genome shotgun (WGS) entry which is preliminary data.</text>
</comment>
<protein>
    <recommendedName>
        <fullName evidence="8">DDE Tnp4 domain-containing protein</fullName>
    </recommendedName>
</protein>
<keyword evidence="6" id="KW-0378">Hydrolase</keyword>
<evidence type="ECO:0000256" key="5">
    <source>
        <dbReference type="ARBA" id="ARBA00022723"/>
    </source>
</evidence>
<dbReference type="InterPro" id="IPR027806">
    <property type="entry name" value="HARBI1_dom"/>
</dbReference>
<evidence type="ECO:0000259" key="8">
    <source>
        <dbReference type="Pfam" id="PF13359"/>
    </source>
</evidence>
<gene>
    <name evidence="9" type="ORF">NQ315_011292</name>
</gene>
<comment type="subcellular location">
    <subcellularLocation>
        <location evidence="2">Nucleus</location>
    </subcellularLocation>
</comment>
<dbReference type="GO" id="GO:0016787">
    <property type="term" value="F:hydrolase activity"/>
    <property type="evidence" value="ECO:0007669"/>
    <property type="project" value="UniProtKB-KW"/>
</dbReference>
<dbReference type="Pfam" id="PF13359">
    <property type="entry name" value="DDE_Tnp_4"/>
    <property type="match status" value="1"/>
</dbReference>
<evidence type="ECO:0000256" key="1">
    <source>
        <dbReference type="ARBA" id="ARBA00001968"/>
    </source>
</evidence>
<feature type="domain" description="DDE Tnp4" evidence="8">
    <location>
        <begin position="54"/>
        <end position="110"/>
    </location>
</feature>
<proteinExistence type="inferred from homology"/>
<dbReference type="Proteomes" id="UP001159042">
    <property type="component" value="Unassembled WGS sequence"/>
</dbReference>
<evidence type="ECO:0000256" key="2">
    <source>
        <dbReference type="ARBA" id="ARBA00004123"/>
    </source>
</evidence>
<evidence type="ECO:0000256" key="6">
    <source>
        <dbReference type="ARBA" id="ARBA00022801"/>
    </source>
</evidence>
<evidence type="ECO:0000256" key="3">
    <source>
        <dbReference type="ARBA" id="ARBA00006958"/>
    </source>
</evidence>
<comment type="similarity">
    <text evidence="3">Belongs to the HARBI1 family.</text>
</comment>
<dbReference type="InterPro" id="IPR045249">
    <property type="entry name" value="HARBI1-like"/>
</dbReference>
<dbReference type="AlphaFoldDB" id="A0AAV8VJV3"/>
<keyword evidence="10" id="KW-1185">Reference proteome</keyword>
<keyword evidence="4" id="KW-0540">Nuclease</keyword>
<dbReference type="PANTHER" id="PTHR22930">
    <property type="match status" value="1"/>
</dbReference>
<evidence type="ECO:0000256" key="4">
    <source>
        <dbReference type="ARBA" id="ARBA00022722"/>
    </source>
</evidence>
<evidence type="ECO:0000313" key="9">
    <source>
        <dbReference type="EMBL" id="KAJ8914305.1"/>
    </source>
</evidence>
<accession>A0AAV8VJV3</accession>
<dbReference type="EMBL" id="JANEYG010000074">
    <property type="protein sequence ID" value="KAJ8914305.1"/>
    <property type="molecule type" value="Genomic_DNA"/>
</dbReference>
<sequence length="111" mass="12385">MGKTTISNIVSETLVAIWNVLMPIVLVPPTEEQWEKISERFQETWNFPNCIGALDGKHMTIQAPPNAGSSYYNYKGSHSIVLMALVDAEYRFILVDIGTEGRRSDGGILNQ</sequence>
<keyword evidence="5" id="KW-0479">Metal-binding</keyword>
<dbReference type="GO" id="GO:0046872">
    <property type="term" value="F:metal ion binding"/>
    <property type="evidence" value="ECO:0007669"/>
    <property type="project" value="UniProtKB-KW"/>
</dbReference>
<name>A0AAV8VJV3_9CUCU</name>
<reference evidence="9 10" key="1">
    <citation type="journal article" date="2023" name="Insect Mol. Biol.">
        <title>Genome sequencing provides insights into the evolution of gene families encoding plant cell wall-degrading enzymes in longhorned beetles.</title>
        <authorList>
            <person name="Shin N.R."/>
            <person name="Okamura Y."/>
            <person name="Kirsch R."/>
            <person name="Pauchet Y."/>
        </authorList>
    </citation>
    <scope>NUCLEOTIDE SEQUENCE [LARGE SCALE GENOMIC DNA]</scope>
    <source>
        <strain evidence="9">EAD_L_NR</strain>
    </source>
</reference>
<evidence type="ECO:0000313" key="10">
    <source>
        <dbReference type="Proteomes" id="UP001159042"/>
    </source>
</evidence>
<dbReference type="GO" id="GO:0005634">
    <property type="term" value="C:nucleus"/>
    <property type="evidence" value="ECO:0007669"/>
    <property type="project" value="UniProtKB-SubCell"/>
</dbReference>
<keyword evidence="7" id="KW-0539">Nucleus</keyword>
<organism evidence="9 10">
    <name type="scientific">Exocentrus adspersus</name>
    <dbReference type="NCBI Taxonomy" id="1586481"/>
    <lineage>
        <taxon>Eukaryota</taxon>
        <taxon>Metazoa</taxon>
        <taxon>Ecdysozoa</taxon>
        <taxon>Arthropoda</taxon>
        <taxon>Hexapoda</taxon>
        <taxon>Insecta</taxon>
        <taxon>Pterygota</taxon>
        <taxon>Neoptera</taxon>
        <taxon>Endopterygota</taxon>
        <taxon>Coleoptera</taxon>
        <taxon>Polyphaga</taxon>
        <taxon>Cucujiformia</taxon>
        <taxon>Chrysomeloidea</taxon>
        <taxon>Cerambycidae</taxon>
        <taxon>Lamiinae</taxon>
        <taxon>Acanthocinini</taxon>
        <taxon>Exocentrus</taxon>
    </lineage>
</organism>